<feature type="domain" description="SidE DUB" evidence="6">
    <location>
        <begin position="1015"/>
        <end position="1184"/>
    </location>
</feature>
<keyword evidence="2 8" id="KW-0378">Hydrolase</keyword>
<dbReference type="InterPro" id="IPR046449">
    <property type="entry name" value="DEGP_PDZ_sf"/>
</dbReference>
<dbReference type="PRINTS" id="PR00834">
    <property type="entry name" value="PROTEASES2C"/>
</dbReference>
<name>A0A378INI0_9GAMM</name>
<evidence type="ECO:0000256" key="2">
    <source>
        <dbReference type="ARBA" id="ARBA00022801"/>
    </source>
</evidence>
<dbReference type="Pfam" id="PF17815">
    <property type="entry name" value="PDZ_3"/>
    <property type="match status" value="1"/>
</dbReference>
<dbReference type="Pfam" id="PF19049">
    <property type="entry name" value="SidE_DUB"/>
    <property type="match status" value="1"/>
</dbReference>
<evidence type="ECO:0000259" key="5">
    <source>
        <dbReference type="Pfam" id="PF17815"/>
    </source>
</evidence>
<sequence length="1378" mass="156073">MPKDRMDIDEGSKEKDLKKEKKGHHNDTDTSPSHNSETDKNNKKFTANDFSHLTKNEHFRYAPNSKKIGHAVITKEKDQTVALQYELPAADDEETPTVRPLVNIEAIEPFRGMHRFRAQTPDGHTPMYAKRFINGKVGENEDEEPIQIACFSPSPEEGKQPFWGSIKETPLFREDLPKSVKKDLKKDLAEMEQVTKGGDVLTVEHDSVPQRDLLKTRTPDQNTVMGESARDAYEHFFDKMTDELHPEMKKRLQRAFKADIKDNFYKNSFRPEWLHLKGWSLMPMSMNPQTKDNLGSAPKWANTQMMILERIIKWFAINAPDSLLTIKPKFEMLLDSELVKHIDFDVKIKIKERYVELMQSIDPFLAYPLFPKASDLAQGAGITYNILNKIDPVSKQVVKGVKSKGDEHGLSKKGTSILTRTHVGKTDAVKTSPSHQETSLDETSLGSRKRKRDRDAEEDFERSAPKSKRVAQENQIARSSHETVKDKPSSLNRKRRRSEESDEEEFEPPIRKRVKFPTQNQHERSVVQIYSDFFVADYDNPWRGPESAACSGSGFIVQDPSGKKYVMTNAHVAENATFLQVRLANNRIKKYEAKVKCVSYQCDLALLEVDDPEFEELVDPVELGEMVSLRDRIMVVGFPMGGTEISLSKGIVSRIQVDSYSMSGQNLLQAQVDAAINPGNSGGPVFIGNKVVGVAFQGYGGHQGLNYIIPAPIMEHFLTEAFSGKKYRGFPTLPIVTEQIENLHEREFYKMGKRSGIRILKVDNLSDAFSKLKPDDIILAIDGLPISNEGTVDIPEIGNCIDYFHVTQSKFIGDSVRLNILRKKAHEEAVEELEVDVVLDTILGDTEKVSVAEHDKMPTYYINSGICFVPLTRNYMEGNGCEFEEMHLVEENCSLPDAPKRNPTDQVIVINTILNCKETQGYEKHIRGIVKEINGKPINNIHDVIRVMEENKEKRHVISLASKSKIVIPNMPAEEHAKLLKRNHITQDRSTDLDLMLVDSKDSASITAPQRSELYVEEMELTQSGMHALFARMGYPDILSGSIYNGNPTLNLDALNRQGFMPVLTDVDQRNVSGHWIMLMHGHGNRYYIFDPLGQTSGKNYVDCLADQLPKGAKISVIPNAAGLNRGLCGYWVASTGLRAYAALNQTTSPNLERMGQTVTEEMQAELANNGFMKIITWLQSVAEKFTGSPAVKPIDARELRYASEAELQRPKIISPIPIKPLSMGLFGQLSANSEQKEAKPKRRRIIESDEEEMEEVKNLSSGKKEGELTRDMLPGLKRWQQKIEEMEERYKDLPENEEDEEDYVNSSEDSEYSDEEDSEADEKSMDLDDSESEENVEVQAKNKSSKNTRLHSHGFFKPTSMDVDTNLEQNQKRFQYK</sequence>
<dbReference type="PANTHER" id="PTHR45980">
    <property type="match status" value="1"/>
</dbReference>
<feature type="compositionally biased region" description="Basic residues" evidence="4">
    <location>
        <begin position="1344"/>
        <end position="1355"/>
    </location>
</feature>
<dbReference type="GO" id="GO:0016579">
    <property type="term" value="P:protein deubiquitination"/>
    <property type="evidence" value="ECO:0007669"/>
    <property type="project" value="InterPro"/>
</dbReference>
<dbReference type="EMBL" id="LNXX01000007">
    <property type="protein sequence ID" value="KTC92332.1"/>
    <property type="molecule type" value="Genomic_DNA"/>
</dbReference>
<proteinExistence type="predicted"/>
<dbReference type="Gene3D" id="3.20.190.20">
    <property type="match status" value="1"/>
</dbReference>
<feature type="compositionally biased region" description="Acidic residues" evidence="4">
    <location>
        <begin position="1328"/>
        <end position="1337"/>
    </location>
</feature>
<dbReference type="SUPFAM" id="SSF50156">
    <property type="entry name" value="PDZ domain-like"/>
    <property type="match status" value="1"/>
</dbReference>
<dbReference type="InterPro" id="IPR043504">
    <property type="entry name" value="Peptidase_S1_PA_chymotrypsin"/>
</dbReference>
<reference evidence="8 10" key="2">
    <citation type="submission" date="2018-06" db="EMBL/GenBank/DDBJ databases">
        <authorList>
            <consortium name="Pathogen Informatics"/>
            <person name="Doyle S."/>
        </authorList>
    </citation>
    <scope>NUCLEOTIDE SEQUENCE [LARGE SCALE GENOMIC DNA]</scope>
    <source>
        <strain evidence="8 10">NCTC12438</strain>
    </source>
</reference>
<dbReference type="EMBL" id="UGNX01000001">
    <property type="protein sequence ID" value="STX36787.1"/>
    <property type="molecule type" value="Genomic_DNA"/>
</dbReference>
<dbReference type="Pfam" id="PF13365">
    <property type="entry name" value="Trypsin_2"/>
    <property type="match status" value="1"/>
</dbReference>
<dbReference type="InterPro" id="IPR041517">
    <property type="entry name" value="DEGP_PDZ"/>
</dbReference>
<feature type="compositionally biased region" description="Basic and acidic residues" evidence="4">
    <location>
        <begin position="1"/>
        <end position="19"/>
    </location>
</feature>
<feature type="region of interest" description="Disordered" evidence="4">
    <location>
        <begin position="1"/>
        <end position="51"/>
    </location>
</feature>
<feature type="compositionally biased region" description="Acidic residues" evidence="4">
    <location>
        <begin position="1296"/>
        <end position="1321"/>
    </location>
</feature>
<feature type="compositionally biased region" description="Polar residues" evidence="4">
    <location>
        <begin position="1363"/>
        <end position="1378"/>
    </location>
</feature>
<dbReference type="OrthoDB" id="9758917at2"/>
<feature type="domain" description="Protease Do-like PDZ" evidence="5">
    <location>
        <begin position="850"/>
        <end position="992"/>
    </location>
</feature>
<evidence type="ECO:0000256" key="1">
    <source>
        <dbReference type="ARBA" id="ARBA00022670"/>
    </source>
</evidence>
<organism evidence="8 10">
    <name type="scientific">Legionella cincinnatiensis</name>
    <dbReference type="NCBI Taxonomy" id="28085"/>
    <lineage>
        <taxon>Bacteria</taxon>
        <taxon>Pseudomonadati</taxon>
        <taxon>Pseudomonadota</taxon>
        <taxon>Gammaproteobacteria</taxon>
        <taxon>Legionellales</taxon>
        <taxon>Legionellaceae</taxon>
        <taxon>Legionella</taxon>
    </lineage>
</organism>
<evidence type="ECO:0000313" key="9">
    <source>
        <dbReference type="Proteomes" id="UP000054854"/>
    </source>
</evidence>
<accession>A0A378INI0</accession>
<gene>
    <name evidence="8" type="primary">mucD</name>
    <name evidence="7" type="ORF">Lcin_1111</name>
    <name evidence="8" type="ORF">NCTC12438_03425</name>
</gene>
<dbReference type="GO" id="GO:0004252">
    <property type="term" value="F:serine-type endopeptidase activity"/>
    <property type="evidence" value="ECO:0007669"/>
    <property type="project" value="InterPro"/>
</dbReference>
<evidence type="ECO:0000256" key="4">
    <source>
        <dbReference type="SAM" id="MobiDB-lite"/>
    </source>
</evidence>
<dbReference type="Gene3D" id="2.30.42.10">
    <property type="match status" value="1"/>
</dbReference>
<feature type="region of interest" description="Disordered" evidence="4">
    <location>
        <begin position="1288"/>
        <end position="1378"/>
    </location>
</feature>
<dbReference type="InterPro" id="IPR009003">
    <property type="entry name" value="Peptidase_S1_PA"/>
</dbReference>
<feature type="region of interest" description="Disordered" evidence="4">
    <location>
        <begin position="1232"/>
        <end position="1273"/>
    </location>
</feature>
<feature type="region of interest" description="Disordered" evidence="4">
    <location>
        <begin position="402"/>
        <end position="521"/>
    </location>
</feature>
<dbReference type="InterPro" id="IPR036034">
    <property type="entry name" value="PDZ_sf"/>
</dbReference>
<dbReference type="Proteomes" id="UP000255316">
    <property type="component" value="Unassembled WGS sequence"/>
</dbReference>
<dbReference type="InterPro" id="IPR043934">
    <property type="entry name" value="SidE_DUB"/>
</dbReference>
<evidence type="ECO:0000313" key="7">
    <source>
        <dbReference type="EMBL" id="KTC92332.1"/>
    </source>
</evidence>
<dbReference type="STRING" id="28085.Lcin_1111"/>
<feature type="compositionally biased region" description="Polar residues" evidence="4">
    <location>
        <begin position="429"/>
        <end position="446"/>
    </location>
</feature>
<evidence type="ECO:0000313" key="10">
    <source>
        <dbReference type="Proteomes" id="UP000255316"/>
    </source>
</evidence>
<evidence type="ECO:0000259" key="6">
    <source>
        <dbReference type="Pfam" id="PF19049"/>
    </source>
</evidence>
<keyword evidence="1" id="KW-0645">Protease</keyword>
<reference evidence="7 9" key="1">
    <citation type="submission" date="2015-11" db="EMBL/GenBank/DDBJ databases">
        <title>Genomic analysis of 38 Legionella species identifies large and diverse effector repertoires.</title>
        <authorList>
            <person name="Burstein D."/>
            <person name="Amaro F."/>
            <person name="Zusman T."/>
            <person name="Lifshitz Z."/>
            <person name="Cohen O."/>
            <person name="Gilbert J.A."/>
            <person name="Pupko T."/>
            <person name="Shuman H.A."/>
            <person name="Segal G."/>
        </authorList>
    </citation>
    <scope>NUCLEOTIDE SEQUENCE [LARGE SCALE GENOMIC DNA]</scope>
    <source>
        <strain evidence="7 9">CDC#72-OH-14</strain>
    </source>
</reference>
<keyword evidence="9" id="KW-1185">Reference proteome</keyword>
<feature type="compositionally biased region" description="Basic and acidic residues" evidence="4">
    <location>
        <begin position="479"/>
        <end position="488"/>
    </location>
</feature>
<dbReference type="Gene3D" id="2.40.10.10">
    <property type="entry name" value="Trypsin-like serine proteases"/>
    <property type="match status" value="2"/>
</dbReference>
<protein>
    <submittedName>
        <fullName evidence="8">Sid related protein</fullName>
        <ecNumber evidence="8">3.4.21.107</ecNumber>
    </submittedName>
</protein>
<dbReference type="Proteomes" id="UP000054854">
    <property type="component" value="Unassembled WGS sequence"/>
</dbReference>
<evidence type="ECO:0000313" key="8">
    <source>
        <dbReference type="EMBL" id="STX36787.1"/>
    </source>
</evidence>
<dbReference type="InterPro" id="IPR001940">
    <property type="entry name" value="Peptidase_S1C"/>
</dbReference>
<dbReference type="RefSeq" id="WP_058464292.1">
    <property type="nucleotide sequence ID" value="NZ_LNXX01000007.1"/>
</dbReference>
<dbReference type="PANTHER" id="PTHR45980:SF9">
    <property type="entry name" value="PROTEASE DO-LIKE 10, MITOCHONDRIAL-RELATED"/>
    <property type="match status" value="1"/>
</dbReference>
<evidence type="ECO:0000256" key="3">
    <source>
        <dbReference type="ARBA" id="ARBA00022825"/>
    </source>
</evidence>
<dbReference type="EC" id="3.4.21.107" evidence="8"/>
<keyword evidence="3" id="KW-0720">Serine protease</keyword>
<dbReference type="SUPFAM" id="SSF50494">
    <property type="entry name" value="Trypsin-like serine proteases"/>
    <property type="match status" value="1"/>
</dbReference>
<dbReference type="GO" id="GO:0006508">
    <property type="term" value="P:proteolysis"/>
    <property type="evidence" value="ECO:0007669"/>
    <property type="project" value="UniProtKB-KW"/>
</dbReference>